<gene>
    <name evidence="2" type="ORF">D4100_19135</name>
</gene>
<keyword evidence="1" id="KW-0472">Membrane</keyword>
<name>A0AA92X5A1_9GAMM</name>
<evidence type="ECO:0000256" key="1">
    <source>
        <dbReference type="SAM" id="Phobius"/>
    </source>
</evidence>
<feature type="transmembrane region" description="Helical" evidence="1">
    <location>
        <begin position="6"/>
        <end position="33"/>
    </location>
</feature>
<dbReference type="Proteomes" id="UP000284338">
    <property type="component" value="Unassembled WGS sequence"/>
</dbReference>
<dbReference type="EMBL" id="QYYG01000007">
    <property type="protein sequence ID" value="RJF54090.1"/>
    <property type="molecule type" value="Genomic_DNA"/>
</dbReference>
<sequence>MAGAQYCIFIMCGYLLRYAPLVIASFVILVLLWNTSFDVIKRRFFRFAGTLTGKYEQFGGRSGCSTAVGIMNLTFLAKTDVWRSGYQR</sequence>
<evidence type="ECO:0000313" key="2">
    <source>
        <dbReference type="EMBL" id="RJF54090.1"/>
    </source>
</evidence>
<comment type="caution">
    <text evidence="2">The sequence shown here is derived from an EMBL/GenBank/DDBJ whole genome shotgun (WGS) entry which is preliminary data.</text>
</comment>
<accession>A0AA92X5A1</accession>
<protein>
    <submittedName>
        <fullName evidence="2">Uncharacterized protein</fullName>
    </submittedName>
</protein>
<reference evidence="2 3" key="1">
    <citation type="submission" date="2018-09" db="EMBL/GenBank/DDBJ databases">
        <title>Draft genome of a novel serratia sp. strain with antifungal activity.</title>
        <authorList>
            <person name="Dichmann S.I."/>
            <person name="Park B.P."/>
            <person name="Pathiraja D."/>
            <person name="Choi I.-G."/>
            <person name="Stougaard P."/>
            <person name="Hennessy R.C."/>
        </authorList>
    </citation>
    <scope>NUCLEOTIDE SEQUENCE [LARGE SCALE GENOMIC DNA]</scope>
    <source>
        <strain evidence="2 3">S40</strain>
    </source>
</reference>
<keyword evidence="3" id="KW-1185">Reference proteome</keyword>
<dbReference type="AlphaFoldDB" id="A0AA92X5A1"/>
<proteinExistence type="predicted"/>
<evidence type="ECO:0000313" key="3">
    <source>
        <dbReference type="Proteomes" id="UP000284338"/>
    </source>
</evidence>
<keyword evidence="1" id="KW-0812">Transmembrane</keyword>
<keyword evidence="1" id="KW-1133">Transmembrane helix</keyword>
<dbReference type="RefSeq" id="WP_119805029.1">
    <property type="nucleotide sequence ID" value="NZ_QYYG01000007.1"/>
</dbReference>
<organism evidence="2 3">
    <name type="scientific">Serratia inhibens</name>
    <dbReference type="NCBI Taxonomy" id="2338073"/>
    <lineage>
        <taxon>Bacteria</taxon>
        <taxon>Pseudomonadati</taxon>
        <taxon>Pseudomonadota</taxon>
        <taxon>Gammaproteobacteria</taxon>
        <taxon>Enterobacterales</taxon>
        <taxon>Yersiniaceae</taxon>
        <taxon>Serratia</taxon>
    </lineage>
</organism>